<comment type="similarity">
    <text evidence="1">Belongs to the ETF beta-subunit/FixA family.</text>
</comment>
<dbReference type="CDD" id="cd01714">
    <property type="entry name" value="ETF_beta"/>
    <property type="match status" value="1"/>
</dbReference>
<keyword evidence="4" id="KW-0249">Electron transport</keyword>
<dbReference type="Pfam" id="PF01012">
    <property type="entry name" value="ETF"/>
    <property type="match status" value="1"/>
</dbReference>
<dbReference type="PANTHER" id="PTHR21294">
    <property type="entry name" value="ELECTRON TRANSFER FLAVOPROTEIN BETA-SUBUNIT"/>
    <property type="match status" value="1"/>
</dbReference>
<evidence type="ECO:0000256" key="3">
    <source>
        <dbReference type="ARBA" id="ARBA00022448"/>
    </source>
</evidence>
<sequence>MKILVCISNVPDTTTKITFTPDGKSFNTAGVQFVINPYDEYALTRAIELKEAQGGTVTVLNVGEADTEPNIRKALAIGADDAIRVNIKPTDAFLVAQQIAHYAKEGGYDLILMGRESIDYNGFQVHGMVGELMGIPTIAPAMKLDVNGSTATLEREIEGGKEIIEVALPLVASAQQPMSEPRIPNMRGIMTARTKPLQVVEPVGQEAKTSVQKYELPPAKSGVKMIPAENAGELIKLLRNEAKVL</sequence>
<dbReference type="InterPro" id="IPR033948">
    <property type="entry name" value="ETF_beta_N"/>
</dbReference>
<evidence type="ECO:0000256" key="1">
    <source>
        <dbReference type="ARBA" id="ARBA00007557"/>
    </source>
</evidence>
<dbReference type="Proteomes" id="UP000036458">
    <property type="component" value="Chromosome"/>
</dbReference>
<dbReference type="KEGG" id="ruf:TH63_08970"/>
<evidence type="ECO:0000259" key="5">
    <source>
        <dbReference type="SMART" id="SM00893"/>
    </source>
</evidence>
<feature type="domain" description="Electron transfer flavoprotein alpha/beta-subunit N-terminal" evidence="5">
    <location>
        <begin position="23"/>
        <end position="209"/>
    </location>
</feature>
<dbReference type="PATRIC" id="fig|1379910.4.peg.1948"/>
<dbReference type="SUPFAM" id="SSF52402">
    <property type="entry name" value="Adenine nucleotide alpha hydrolases-like"/>
    <property type="match status" value="1"/>
</dbReference>
<protein>
    <recommendedName>
        <fullName evidence="2">Electron transfer flavoprotein subunit beta</fullName>
    </recommendedName>
</protein>
<accession>A0A0H4VPV0</accession>
<evidence type="ECO:0000256" key="2">
    <source>
        <dbReference type="ARBA" id="ARBA00016797"/>
    </source>
</evidence>
<dbReference type="SMART" id="SM00893">
    <property type="entry name" value="ETF"/>
    <property type="match status" value="1"/>
</dbReference>
<dbReference type="RefSeq" id="WP_048920654.1">
    <property type="nucleotide sequence ID" value="NZ_CP010777.1"/>
</dbReference>
<dbReference type="AlphaFoldDB" id="A0A0H4VPV0"/>
<proteinExistence type="inferred from homology"/>
<name>A0A0H4VPV0_9BACT</name>
<evidence type="ECO:0000256" key="4">
    <source>
        <dbReference type="ARBA" id="ARBA00022982"/>
    </source>
</evidence>
<dbReference type="PIRSF" id="PIRSF000090">
    <property type="entry name" value="Beta-ETF"/>
    <property type="match status" value="1"/>
</dbReference>
<dbReference type="InterPro" id="IPR014730">
    <property type="entry name" value="ETF_a/b_N"/>
</dbReference>
<dbReference type="EMBL" id="CP010777">
    <property type="protein sequence ID" value="AKQ45749.1"/>
    <property type="molecule type" value="Genomic_DNA"/>
</dbReference>
<dbReference type="GO" id="GO:0009055">
    <property type="term" value="F:electron transfer activity"/>
    <property type="evidence" value="ECO:0007669"/>
    <property type="project" value="InterPro"/>
</dbReference>
<dbReference type="OrthoDB" id="9804960at2"/>
<keyword evidence="3" id="KW-0813">Transport</keyword>
<organism evidence="6 7">
    <name type="scientific">Rufibacter radiotolerans</name>
    <dbReference type="NCBI Taxonomy" id="1379910"/>
    <lineage>
        <taxon>Bacteria</taxon>
        <taxon>Pseudomonadati</taxon>
        <taxon>Bacteroidota</taxon>
        <taxon>Cytophagia</taxon>
        <taxon>Cytophagales</taxon>
        <taxon>Hymenobacteraceae</taxon>
        <taxon>Rufibacter</taxon>
    </lineage>
</organism>
<dbReference type="GO" id="GO:0005829">
    <property type="term" value="C:cytosol"/>
    <property type="evidence" value="ECO:0007669"/>
    <property type="project" value="TreeGrafter"/>
</dbReference>
<dbReference type="PANTHER" id="PTHR21294:SF8">
    <property type="entry name" value="ELECTRON TRANSFER FLAVOPROTEIN SUBUNIT BETA"/>
    <property type="match status" value="1"/>
</dbReference>
<dbReference type="InterPro" id="IPR014729">
    <property type="entry name" value="Rossmann-like_a/b/a_fold"/>
</dbReference>
<evidence type="ECO:0000313" key="6">
    <source>
        <dbReference type="EMBL" id="AKQ45749.1"/>
    </source>
</evidence>
<evidence type="ECO:0000313" key="7">
    <source>
        <dbReference type="Proteomes" id="UP000036458"/>
    </source>
</evidence>
<reference evidence="6 7" key="1">
    <citation type="submission" date="2015-01" db="EMBL/GenBank/DDBJ databases">
        <title>Rufibacter sp./DG31D/ whole genome sequencing.</title>
        <authorList>
            <person name="Kim M.K."/>
            <person name="Srinivasan S."/>
            <person name="Lee J.-J."/>
        </authorList>
    </citation>
    <scope>NUCLEOTIDE SEQUENCE [LARGE SCALE GENOMIC DNA]</scope>
    <source>
        <strain evidence="6 7">DG31D</strain>
    </source>
</reference>
<gene>
    <name evidence="6" type="ORF">TH63_08970</name>
</gene>
<dbReference type="STRING" id="1379910.TH63_08970"/>
<dbReference type="InterPro" id="IPR012255">
    <property type="entry name" value="ETF_b"/>
</dbReference>
<dbReference type="Gene3D" id="3.40.50.620">
    <property type="entry name" value="HUPs"/>
    <property type="match status" value="1"/>
</dbReference>
<keyword evidence="7" id="KW-1185">Reference proteome</keyword>